<dbReference type="AlphaFoldDB" id="A0A1C9I568"/>
<dbReference type="Pfam" id="PF00109">
    <property type="entry name" value="ketoacyl-synt"/>
    <property type="match status" value="1"/>
</dbReference>
<dbReference type="EMBL" id="KX491548">
    <property type="protein sequence ID" value="AOO93912.1"/>
    <property type="molecule type" value="Genomic_DNA"/>
</dbReference>
<sequence length="136" mass="14422">MTASAYRDHLGRPIVAVTGMGIITSLGQGLGDNWAALSSGTSGIHEINRFPTEGLSTRIAGTVDFIGIPVPNAVERSYAFARETTIEALAVPAFPVISTVRYSSPPRRSSRNGARASSLPTVRRPPTIRVMPMSVS</sequence>
<organism evidence="3">
    <name type="scientific">Rhizobium leguminosarum bv. trifolii</name>
    <dbReference type="NCBI Taxonomy" id="386"/>
    <lineage>
        <taxon>Bacteria</taxon>
        <taxon>Pseudomonadati</taxon>
        <taxon>Pseudomonadota</taxon>
        <taxon>Alphaproteobacteria</taxon>
        <taxon>Hyphomicrobiales</taxon>
        <taxon>Rhizobiaceae</taxon>
        <taxon>Rhizobium/Agrobacterium group</taxon>
        <taxon>Rhizobium</taxon>
    </lineage>
</organism>
<evidence type="ECO:0000313" key="3">
    <source>
        <dbReference type="EMBL" id="AOO93912.1"/>
    </source>
</evidence>
<proteinExistence type="predicted"/>
<reference evidence="3" key="1">
    <citation type="journal article" date="2015" name="BMC Genomics">
        <title>Transcriptome profiling of a Rhizobium leguminosarum bv. trifolii rosR mutant reveals the role of the transcriptional regulator RosR in motility, synthesis of cell-surface components, and other cellular processes.</title>
        <authorList>
            <person name="Rachwal K."/>
            <person name="Matczynska E."/>
            <person name="Janczarek M."/>
        </authorList>
    </citation>
    <scope>NUCLEOTIDE SEQUENCE</scope>
    <source>
        <strain evidence="3">Rt24.2</strain>
    </source>
</reference>
<evidence type="ECO:0000259" key="2">
    <source>
        <dbReference type="Pfam" id="PF00109"/>
    </source>
</evidence>
<reference evidence="3" key="2">
    <citation type="journal article" date="2016" name="Front. Microbiol.">
        <title>The Regulatory Protein RosR Affects Rhizobium leguminosarum bv. trifolii Protein Profiles, Cell Surface Properties, and Symbiosis with Clover.</title>
        <authorList>
            <person name="Rachwal K."/>
            <person name="Boguszewska A."/>
            <person name="Kopcinska J."/>
            <person name="Karas M."/>
            <person name="Tchorzewski M."/>
            <person name="Janczarek M."/>
        </authorList>
    </citation>
    <scope>NUCLEOTIDE SEQUENCE</scope>
    <source>
        <strain evidence="3">Rt24.2</strain>
    </source>
</reference>
<protein>
    <submittedName>
        <fullName evidence="3">3-oxoacyl-ACP synthase</fullName>
    </submittedName>
</protein>
<dbReference type="SUPFAM" id="SSF53901">
    <property type="entry name" value="Thiolase-like"/>
    <property type="match status" value="1"/>
</dbReference>
<dbReference type="GO" id="GO:0016746">
    <property type="term" value="F:acyltransferase activity"/>
    <property type="evidence" value="ECO:0007669"/>
    <property type="project" value="InterPro"/>
</dbReference>
<name>A0A1C9I568_RHILT</name>
<dbReference type="Gene3D" id="3.40.47.10">
    <property type="match status" value="1"/>
</dbReference>
<accession>A0A1C9I568</accession>
<feature type="compositionally biased region" description="Low complexity" evidence="1">
    <location>
        <begin position="103"/>
        <end position="118"/>
    </location>
</feature>
<feature type="domain" description="Beta-ketoacyl synthase-like N-terminal" evidence="2">
    <location>
        <begin position="15"/>
        <end position="65"/>
    </location>
</feature>
<feature type="region of interest" description="Disordered" evidence="1">
    <location>
        <begin position="103"/>
        <end position="136"/>
    </location>
</feature>
<dbReference type="InterPro" id="IPR014030">
    <property type="entry name" value="Ketoacyl_synth_N"/>
</dbReference>
<dbReference type="InterPro" id="IPR016039">
    <property type="entry name" value="Thiolase-like"/>
</dbReference>
<evidence type="ECO:0000256" key="1">
    <source>
        <dbReference type="SAM" id="MobiDB-lite"/>
    </source>
</evidence>